<dbReference type="NCBIfam" id="TIGR01614">
    <property type="entry name" value="PME_inhib"/>
    <property type="match status" value="1"/>
</dbReference>
<keyword evidence="8" id="KW-1133">Transmembrane helix</keyword>
<dbReference type="InterPro" id="IPR012334">
    <property type="entry name" value="Pectin_lyas_fold"/>
</dbReference>
<dbReference type="Gene3D" id="1.20.140.40">
    <property type="entry name" value="Invertase/pectin methylesterase inhibitor family protein"/>
    <property type="match status" value="1"/>
</dbReference>
<sequence>MVKATTLLHKAMEYETCPKMEELKWGPQHLRAFFCDVFKLSLRFQSLSGRCFFFFFFSKEIKREKVLDETMSSYGDPYKKQKKNAVIFVSLFLLVSVVLAVTIGITVGIKATAKEEPKNDNIAAKKAIIAMCAPTDYQDKCVKRLETHAGNTSDPKELVRVVFKIALKHIRRAGNTTVMLKEIEKDRRANSTLQGCKELMHKSIRELKRSCKELQDYSIKKDSDKLLGDLMIWLSATLTYQETCLDGFDDRITSPAADKMRATLRNSIELTRNGIAMVSTITQVLDLLKFAGQLQALGVGNRRLLQEEDDNYAELVDDFLKLDGDGEHIPVVGHGKRRRLLNQGEKPINPALLQNGGNRTIELEQVFDIAKFKPHFVVAKDGSGRFTTITDALMRVPRDHDKPIVVYVKEGVYNEIVHILPDMINLVLIGEGAEKTRITGSLNYDDGVPTWKTATFAVSGEHFTAKNIAFENTAGPAKHQAAALRVDSDRAIFYNCTMDGFQNTLHVHAKRQFYRDCNISGTVDFVFGDGSAVFQNCKFIIRKPLENQNCTVTAQGRNYTYQPTAIVIQNSTITADLGFLSVKDQHKVYLGRPAREYSRTIIMESFIDGVIDPQGWLAFDDKKGTDTCFYTEFDNHGPGANKTQRVQWQGIKNISSEEAQQYTAGRIIGGDDWITTLAVPYTSGLFSNQTADHHNNTTAILDLD</sequence>
<dbReference type="InterPro" id="IPR011050">
    <property type="entry name" value="Pectin_lyase_fold/virulence"/>
</dbReference>
<dbReference type="Proteomes" id="UP000827721">
    <property type="component" value="Unassembled WGS sequence"/>
</dbReference>
<accession>A0ABQ8IEK2</accession>
<feature type="active site" evidence="6">
    <location>
        <position position="524"/>
    </location>
</feature>
<keyword evidence="5 7" id="KW-0063">Aspartyl esterase</keyword>
<feature type="transmembrane region" description="Helical" evidence="8">
    <location>
        <begin position="85"/>
        <end position="109"/>
    </location>
</feature>
<dbReference type="InterPro" id="IPR033131">
    <property type="entry name" value="Pectinesterase_Asp_AS"/>
</dbReference>
<dbReference type="InterPro" id="IPR006501">
    <property type="entry name" value="Pectinesterase_inhib_dom"/>
</dbReference>
<dbReference type="EC" id="3.1.1.11" evidence="7"/>
<comment type="similarity">
    <text evidence="2">In the N-terminal section; belongs to the PMEI family.</text>
</comment>
<dbReference type="PROSITE" id="PS00503">
    <property type="entry name" value="PECTINESTERASE_2"/>
    <property type="match status" value="1"/>
</dbReference>
<comment type="pathway">
    <text evidence="1 7">Glycan metabolism; pectin degradation; 2-dehydro-3-deoxy-D-gluconate from pectin: step 1/5.</text>
</comment>
<dbReference type="Pfam" id="PF04043">
    <property type="entry name" value="PMEI"/>
    <property type="match status" value="1"/>
</dbReference>
<organism evidence="10 11">
    <name type="scientific">Xanthoceras sorbifolium</name>
    <dbReference type="NCBI Taxonomy" id="99658"/>
    <lineage>
        <taxon>Eukaryota</taxon>
        <taxon>Viridiplantae</taxon>
        <taxon>Streptophyta</taxon>
        <taxon>Embryophyta</taxon>
        <taxon>Tracheophyta</taxon>
        <taxon>Spermatophyta</taxon>
        <taxon>Magnoliopsida</taxon>
        <taxon>eudicotyledons</taxon>
        <taxon>Gunneridae</taxon>
        <taxon>Pentapetalae</taxon>
        <taxon>rosids</taxon>
        <taxon>malvids</taxon>
        <taxon>Sapindales</taxon>
        <taxon>Sapindaceae</taxon>
        <taxon>Xanthoceroideae</taxon>
        <taxon>Xanthoceras</taxon>
    </lineage>
</organism>
<evidence type="ECO:0000256" key="3">
    <source>
        <dbReference type="ARBA" id="ARBA00007786"/>
    </source>
</evidence>
<gene>
    <name evidence="10" type="ORF">JRO89_XS03G0328000</name>
</gene>
<dbReference type="CDD" id="cd15798">
    <property type="entry name" value="PMEI-like_3"/>
    <property type="match status" value="1"/>
</dbReference>
<proteinExistence type="inferred from homology"/>
<protein>
    <recommendedName>
        <fullName evidence="7">Pectinesterase</fullName>
        <ecNumber evidence="7">3.1.1.11</ecNumber>
    </recommendedName>
</protein>
<dbReference type="InterPro" id="IPR000070">
    <property type="entry name" value="Pectinesterase_cat"/>
</dbReference>
<feature type="domain" description="Pectinesterase inhibitor" evidence="9">
    <location>
        <begin position="123"/>
        <end position="277"/>
    </location>
</feature>
<evidence type="ECO:0000256" key="8">
    <source>
        <dbReference type="SAM" id="Phobius"/>
    </source>
</evidence>
<keyword evidence="4 7" id="KW-0378">Hydrolase</keyword>
<comment type="similarity">
    <text evidence="3">In the C-terminal section; belongs to the pectinesterase family.</text>
</comment>
<keyword evidence="8" id="KW-0472">Membrane</keyword>
<comment type="catalytic activity">
    <reaction evidence="7">
        <text>[(1-&gt;4)-alpha-D-galacturonosyl methyl ester](n) + n H2O = [(1-&gt;4)-alpha-D-galacturonosyl](n) + n methanol + n H(+)</text>
        <dbReference type="Rhea" id="RHEA:22380"/>
        <dbReference type="Rhea" id="RHEA-COMP:14570"/>
        <dbReference type="Rhea" id="RHEA-COMP:14573"/>
        <dbReference type="ChEBI" id="CHEBI:15377"/>
        <dbReference type="ChEBI" id="CHEBI:15378"/>
        <dbReference type="ChEBI" id="CHEBI:17790"/>
        <dbReference type="ChEBI" id="CHEBI:140522"/>
        <dbReference type="ChEBI" id="CHEBI:140523"/>
        <dbReference type="EC" id="3.1.1.11"/>
    </reaction>
</comment>
<evidence type="ECO:0000313" key="10">
    <source>
        <dbReference type="EMBL" id="KAH7574662.1"/>
    </source>
</evidence>
<evidence type="ECO:0000313" key="11">
    <source>
        <dbReference type="Proteomes" id="UP000827721"/>
    </source>
</evidence>
<dbReference type="PANTHER" id="PTHR31707">
    <property type="entry name" value="PECTINESTERASE"/>
    <property type="match status" value="1"/>
</dbReference>
<evidence type="ECO:0000256" key="6">
    <source>
        <dbReference type="PROSITE-ProRule" id="PRU10040"/>
    </source>
</evidence>
<dbReference type="SUPFAM" id="SSF51126">
    <property type="entry name" value="Pectin lyase-like"/>
    <property type="match status" value="1"/>
</dbReference>
<comment type="caution">
    <text evidence="10">The sequence shown here is derived from an EMBL/GenBank/DDBJ whole genome shotgun (WGS) entry which is preliminary data.</text>
</comment>
<dbReference type="Pfam" id="PF01095">
    <property type="entry name" value="Pectinesterase"/>
    <property type="match status" value="1"/>
</dbReference>
<evidence type="ECO:0000256" key="4">
    <source>
        <dbReference type="ARBA" id="ARBA00022801"/>
    </source>
</evidence>
<dbReference type="InterPro" id="IPR035513">
    <property type="entry name" value="Invertase/methylesterase_inhib"/>
</dbReference>
<keyword evidence="8" id="KW-0812">Transmembrane</keyword>
<dbReference type="EMBL" id="JAFEMO010000003">
    <property type="protein sequence ID" value="KAH7574662.1"/>
    <property type="molecule type" value="Genomic_DNA"/>
</dbReference>
<evidence type="ECO:0000256" key="2">
    <source>
        <dbReference type="ARBA" id="ARBA00006027"/>
    </source>
</evidence>
<evidence type="ECO:0000256" key="5">
    <source>
        <dbReference type="ARBA" id="ARBA00023085"/>
    </source>
</evidence>
<evidence type="ECO:0000256" key="7">
    <source>
        <dbReference type="RuleBase" id="RU000589"/>
    </source>
</evidence>
<keyword evidence="11" id="KW-1185">Reference proteome</keyword>
<dbReference type="Gene3D" id="2.160.20.10">
    <property type="entry name" value="Single-stranded right-handed beta-helix, Pectin lyase-like"/>
    <property type="match status" value="1"/>
</dbReference>
<dbReference type="SUPFAM" id="SSF101148">
    <property type="entry name" value="Plant invertase/pectin methylesterase inhibitor"/>
    <property type="match status" value="1"/>
</dbReference>
<reference evidence="10 11" key="1">
    <citation type="submission" date="2021-02" db="EMBL/GenBank/DDBJ databases">
        <title>Plant Genome Project.</title>
        <authorList>
            <person name="Zhang R.-G."/>
        </authorList>
    </citation>
    <scope>NUCLEOTIDE SEQUENCE [LARGE SCALE GENOMIC DNA]</scope>
    <source>
        <tissue evidence="10">Leaves</tissue>
    </source>
</reference>
<dbReference type="SMART" id="SM00856">
    <property type="entry name" value="PMEI"/>
    <property type="match status" value="1"/>
</dbReference>
<evidence type="ECO:0000256" key="1">
    <source>
        <dbReference type="ARBA" id="ARBA00005184"/>
    </source>
</evidence>
<evidence type="ECO:0000259" key="9">
    <source>
        <dbReference type="SMART" id="SM00856"/>
    </source>
</evidence>
<name>A0ABQ8IEK2_9ROSI</name>